<reference evidence="1 2" key="1">
    <citation type="submission" date="2014-04" db="EMBL/GenBank/DDBJ databases">
        <authorList>
            <consortium name="DOE Joint Genome Institute"/>
            <person name="Kuo A."/>
            <person name="Kohler A."/>
            <person name="Costa M.D."/>
            <person name="Nagy L.G."/>
            <person name="Floudas D."/>
            <person name="Copeland A."/>
            <person name="Barry K.W."/>
            <person name="Cichocki N."/>
            <person name="Veneault-Fourrey C."/>
            <person name="LaButti K."/>
            <person name="Lindquist E.A."/>
            <person name="Lipzen A."/>
            <person name="Lundell T."/>
            <person name="Morin E."/>
            <person name="Murat C."/>
            <person name="Sun H."/>
            <person name="Tunlid A."/>
            <person name="Henrissat B."/>
            <person name="Grigoriev I.V."/>
            <person name="Hibbett D.S."/>
            <person name="Martin F."/>
            <person name="Nordberg H.P."/>
            <person name="Cantor M.N."/>
            <person name="Hua S.X."/>
        </authorList>
    </citation>
    <scope>NUCLEOTIDE SEQUENCE [LARGE SCALE GENOMIC DNA]</scope>
    <source>
        <strain evidence="1 2">Marx 270</strain>
    </source>
</reference>
<name>A0A0C3N9H2_PISTI</name>
<keyword evidence="2" id="KW-1185">Reference proteome</keyword>
<dbReference type="HOGENOM" id="CLU_2312884_0_0_1"/>
<dbReference type="Proteomes" id="UP000054217">
    <property type="component" value="Unassembled WGS sequence"/>
</dbReference>
<dbReference type="AlphaFoldDB" id="A0A0C3N9H2"/>
<gene>
    <name evidence="1" type="ORF">M404DRAFT_36902</name>
</gene>
<protein>
    <submittedName>
        <fullName evidence="1">Uncharacterized protein</fullName>
    </submittedName>
</protein>
<organism evidence="1 2">
    <name type="scientific">Pisolithus tinctorius Marx 270</name>
    <dbReference type="NCBI Taxonomy" id="870435"/>
    <lineage>
        <taxon>Eukaryota</taxon>
        <taxon>Fungi</taxon>
        <taxon>Dikarya</taxon>
        <taxon>Basidiomycota</taxon>
        <taxon>Agaricomycotina</taxon>
        <taxon>Agaricomycetes</taxon>
        <taxon>Agaricomycetidae</taxon>
        <taxon>Boletales</taxon>
        <taxon>Sclerodermatineae</taxon>
        <taxon>Pisolithaceae</taxon>
        <taxon>Pisolithus</taxon>
    </lineage>
</organism>
<accession>A0A0C3N9H2</accession>
<evidence type="ECO:0000313" key="1">
    <source>
        <dbReference type="EMBL" id="KIN92625.1"/>
    </source>
</evidence>
<reference evidence="2" key="2">
    <citation type="submission" date="2015-01" db="EMBL/GenBank/DDBJ databases">
        <title>Evolutionary Origins and Diversification of the Mycorrhizal Mutualists.</title>
        <authorList>
            <consortium name="DOE Joint Genome Institute"/>
            <consortium name="Mycorrhizal Genomics Consortium"/>
            <person name="Kohler A."/>
            <person name="Kuo A."/>
            <person name="Nagy L.G."/>
            <person name="Floudas D."/>
            <person name="Copeland A."/>
            <person name="Barry K.W."/>
            <person name="Cichocki N."/>
            <person name="Veneault-Fourrey C."/>
            <person name="LaButti K."/>
            <person name="Lindquist E.A."/>
            <person name="Lipzen A."/>
            <person name="Lundell T."/>
            <person name="Morin E."/>
            <person name="Murat C."/>
            <person name="Riley R."/>
            <person name="Ohm R."/>
            <person name="Sun H."/>
            <person name="Tunlid A."/>
            <person name="Henrissat B."/>
            <person name="Grigoriev I.V."/>
            <person name="Hibbett D.S."/>
            <person name="Martin F."/>
        </authorList>
    </citation>
    <scope>NUCLEOTIDE SEQUENCE [LARGE SCALE GENOMIC DNA]</scope>
    <source>
        <strain evidence="2">Marx 270</strain>
    </source>
</reference>
<dbReference type="InParanoid" id="A0A0C3N9H2"/>
<evidence type="ECO:0000313" key="2">
    <source>
        <dbReference type="Proteomes" id="UP000054217"/>
    </source>
</evidence>
<feature type="non-terminal residue" evidence="1">
    <location>
        <position position="1"/>
    </location>
</feature>
<sequence length="100" mass="11414">GYNVLDAGLSKTIAEILFLPPLEVDDTRNPSPQILRQLADRRLEYLKTIQALDNGSAIKDLILLVHNDRHHRTSSLHYIPRLVFETAADITRRLNRTPAF</sequence>
<proteinExistence type="predicted"/>
<dbReference type="EMBL" id="KN832549">
    <property type="protein sequence ID" value="KIN92625.1"/>
    <property type="molecule type" value="Genomic_DNA"/>
</dbReference>